<dbReference type="SUPFAM" id="SSF53474">
    <property type="entry name" value="alpha/beta-Hydrolases"/>
    <property type="match status" value="1"/>
</dbReference>
<gene>
    <name evidence="4" type="ORF">GCM10007890_11390</name>
</gene>
<organism evidence="4 5">
    <name type="scientific">Methylobacterium tardum</name>
    <dbReference type="NCBI Taxonomy" id="374432"/>
    <lineage>
        <taxon>Bacteria</taxon>
        <taxon>Pseudomonadati</taxon>
        <taxon>Pseudomonadota</taxon>
        <taxon>Alphaproteobacteria</taxon>
        <taxon>Hyphomicrobiales</taxon>
        <taxon>Methylobacteriaceae</taxon>
        <taxon>Methylobacterium</taxon>
    </lineage>
</organism>
<dbReference type="GO" id="GO:0005576">
    <property type="term" value="C:extracellular region"/>
    <property type="evidence" value="ECO:0007669"/>
    <property type="project" value="InterPro"/>
</dbReference>
<dbReference type="Gene3D" id="3.40.50.1820">
    <property type="entry name" value="alpha/beta hydrolase"/>
    <property type="match status" value="1"/>
</dbReference>
<accession>A0AA37TBS7</accession>
<dbReference type="EMBL" id="BSPL01000010">
    <property type="protein sequence ID" value="GLS69127.1"/>
    <property type="molecule type" value="Genomic_DNA"/>
</dbReference>
<dbReference type="PANTHER" id="PTHR43037">
    <property type="entry name" value="UNNAMED PRODUCT-RELATED"/>
    <property type="match status" value="1"/>
</dbReference>
<reference evidence="5" key="1">
    <citation type="journal article" date="2019" name="Int. J. Syst. Evol. Microbiol.">
        <title>The Global Catalogue of Microorganisms (GCM) 10K type strain sequencing project: providing services to taxonomists for standard genome sequencing and annotation.</title>
        <authorList>
            <consortium name="The Broad Institute Genomics Platform"/>
            <consortium name="The Broad Institute Genome Sequencing Center for Infectious Disease"/>
            <person name="Wu L."/>
            <person name="Ma J."/>
        </authorList>
    </citation>
    <scope>NUCLEOTIDE SEQUENCE [LARGE SCALE GENOMIC DNA]</scope>
    <source>
        <strain evidence="5">NBRC 103632</strain>
    </source>
</reference>
<name>A0AA37TBS7_9HYPH</name>
<keyword evidence="1" id="KW-0732">Signal</keyword>
<evidence type="ECO:0000313" key="4">
    <source>
        <dbReference type="EMBL" id="GLS69127.1"/>
    </source>
</evidence>
<sequence>MNAFPKMDFSKLGMPKLDPARTARMMERMARLQTQQAAAYARWAEGQKAAASAAEAKGAEGGATIDMRPPASPGEAWTAPDAAPGGAPDKPAFAPHGDIAGDVMRTIKAALAKGGVGTGLGSGLDDGLGAATPAAPLPDGARFEARTFTDAVGSRNYKVYVPSGYTGQALPVVVMLHGCTQNPDDFARGTRMNTVAEEQTFLVVYPEQPRSANMQRCWNWYEPGDQQREGGEPALIAGIVRQVIAEFSGDASRVYAAGLSAGGAAAAILASTHPDLFAAVGVHSGLACGAARDMPSAFAAMRGSGAGASGGTRHGVPTIVFHGDGDRTVNVANGDRVAAQGPAGPDLAQAVSAGRTPDGVAYTRTVRSDASGRAVLEHWVLHGTGHAWSGGDPAGSFTDARGPDASREMVRFFLSHAGPANPSGRAAARG</sequence>
<proteinExistence type="predicted"/>
<evidence type="ECO:0000256" key="1">
    <source>
        <dbReference type="ARBA" id="ARBA00022729"/>
    </source>
</evidence>
<dbReference type="Pfam" id="PF10503">
    <property type="entry name" value="Esterase_PHB"/>
    <property type="match status" value="1"/>
</dbReference>
<dbReference type="NCBIfam" id="TIGR01840">
    <property type="entry name" value="esterase_phb"/>
    <property type="match status" value="1"/>
</dbReference>
<evidence type="ECO:0000313" key="5">
    <source>
        <dbReference type="Proteomes" id="UP001157440"/>
    </source>
</evidence>
<dbReference type="AlphaFoldDB" id="A0AA37TBS7"/>
<dbReference type="InterPro" id="IPR050955">
    <property type="entry name" value="Plant_Biomass_Hydrol_Est"/>
</dbReference>
<dbReference type="GO" id="GO:0016787">
    <property type="term" value="F:hydrolase activity"/>
    <property type="evidence" value="ECO:0007669"/>
    <property type="project" value="UniProtKB-KW"/>
</dbReference>
<dbReference type="InterPro" id="IPR010126">
    <property type="entry name" value="Esterase_phb"/>
</dbReference>
<keyword evidence="2" id="KW-0378">Hydrolase</keyword>
<evidence type="ECO:0000256" key="3">
    <source>
        <dbReference type="SAM" id="MobiDB-lite"/>
    </source>
</evidence>
<comment type="caution">
    <text evidence="4">The sequence shown here is derived from an EMBL/GenBank/DDBJ whole genome shotgun (WGS) entry which is preliminary data.</text>
</comment>
<feature type="compositionally biased region" description="Low complexity" evidence="3">
    <location>
        <begin position="79"/>
        <end position="95"/>
    </location>
</feature>
<feature type="region of interest" description="Disordered" evidence="3">
    <location>
        <begin position="62"/>
        <end position="97"/>
    </location>
</feature>
<protein>
    <recommendedName>
        <fullName evidence="6">Esterase</fullName>
    </recommendedName>
</protein>
<dbReference type="RefSeq" id="WP_238196871.1">
    <property type="nucleotide sequence ID" value="NZ_BPQZ01000014.1"/>
</dbReference>
<evidence type="ECO:0000256" key="2">
    <source>
        <dbReference type="ARBA" id="ARBA00022801"/>
    </source>
</evidence>
<evidence type="ECO:0008006" key="6">
    <source>
        <dbReference type="Google" id="ProtNLM"/>
    </source>
</evidence>
<dbReference type="InterPro" id="IPR029058">
    <property type="entry name" value="AB_hydrolase_fold"/>
</dbReference>
<dbReference type="PANTHER" id="PTHR43037:SF1">
    <property type="entry name" value="BLL1128 PROTEIN"/>
    <property type="match status" value="1"/>
</dbReference>
<keyword evidence="5" id="KW-1185">Reference proteome</keyword>
<dbReference type="Proteomes" id="UP001157440">
    <property type="component" value="Unassembled WGS sequence"/>
</dbReference>